<dbReference type="Proteomes" id="UP000814140">
    <property type="component" value="Unassembled WGS sequence"/>
</dbReference>
<accession>A0ACB8T6X5</accession>
<evidence type="ECO:0000313" key="2">
    <source>
        <dbReference type="Proteomes" id="UP000814140"/>
    </source>
</evidence>
<dbReference type="EMBL" id="MU277199">
    <property type="protein sequence ID" value="KAI0064222.1"/>
    <property type="molecule type" value="Genomic_DNA"/>
</dbReference>
<comment type="caution">
    <text evidence="1">The sequence shown here is derived from an EMBL/GenBank/DDBJ whole genome shotgun (WGS) entry which is preliminary data.</text>
</comment>
<reference evidence="1" key="1">
    <citation type="submission" date="2021-03" db="EMBL/GenBank/DDBJ databases">
        <authorList>
            <consortium name="DOE Joint Genome Institute"/>
            <person name="Ahrendt S."/>
            <person name="Looney B.P."/>
            <person name="Miyauchi S."/>
            <person name="Morin E."/>
            <person name="Drula E."/>
            <person name="Courty P.E."/>
            <person name="Chicoki N."/>
            <person name="Fauchery L."/>
            <person name="Kohler A."/>
            <person name="Kuo A."/>
            <person name="Labutti K."/>
            <person name="Pangilinan J."/>
            <person name="Lipzen A."/>
            <person name="Riley R."/>
            <person name="Andreopoulos W."/>
            <person name="He G."/>
            <person name="Johnson J."/>
            <person name="Barry K.W."/>
            <person name="Grigoriev I.V."/>
            <person name="Nagy L."/>
            <person name="Hibbett D."/>
            <person name="Henrissat B."/>
            <person name="Matheny P.B."/>
            <person name="Labbe J."/>
            <person name="Martin F."/>
        </authorList>
    </citation>
    <scope>NUCLEOTIDE SEQUENCE</scope>
    <source>
        <strain evidence="1">HHB10654</strain>
    </source>
</reference>
<proteinExistence type="predicted"/>
<protein>
    <submittedName>
        <fullName evidence="1">Uncharacterized protein</fullName>
    </submittedName>
</protein>
<name>A0ACB8T6X5_9AGAM</name>
<evidence type="ECO:0000313" key="1">
    <source>
        <dbReference type="EMBL" id="KAI0064222.1"/>
    </source>
</evidence>
<organism evidence="1 2">
    <name type="scientific">Artomyces pyxidatus</name>
    <dbReference type="NCBI Taxonomy" id="48021"/>
    <lineage>
        <taxon>Eukaryota</taxon>
        <taxon>Fungi</taxon>
        <taxon>Dikarya</taxon>
        <taxon>Basidiomycota</taxon>
        <taxon>Agaricomycotina</taxon>
        <taxon>Agaricomycetes</taxon>
        <taxon>Russulales</taxon>
        <taxon>Auriscalpiaceae</taxon>
        <taxon>Artomyces</taxon>
    </lineage>
</organism>
<gene>
    <name evidence="1" type="ORF">BV25DRAFT_1837021</name>
</gene>
<keyword evidence="2" id="KW-1185">Reference proteome</keyword>
<sequence length="373" mass="40778">MDEAQHAKCFDSLVKSFFTNPPLEDTEAPPRSPSRMGFLDTQPLSPRPRAKRVPVPSLDISEATLSIRADTDEDTNSDSSDEWSAESDSGDSGSVVFTPSSSPVSRVNVSSTPPSAYSPIPSVDPALEKPADPSSCRFSRPALPHHGLSRSALQHQKWMWNARYDEWMQWQMEMDHAAAEASVYGGIVDMPAASPPPFLRARSASPAPEAKVKTEMNQNIFPRTGDLSSLRDPQAATLDRTFCNYPLCTIQKLLFLFNVDVGSAGRVGKEWGTLGDRESSPGIDADSSCDMDKTLVNNAVPRKSSSPERSEQDWRARWEVLAELVGPMERREDPTISSSTTVTTSIGLPVVARSLEDVVEEPPARPTHIRAAV</sequence>
<reference evidence="1" key="2">
    <citation type="journal article" date="2022" name="New Phytol.">
        <title>Evolutionary transition to the ectomycorrhizal habit in the genomes of a hyperdiverse lineage of mushroom-forming fungi.</title>
        <authorList>
            <person name="Looney B."/>
            <person name="Miyauchi S."/>
            <person name="Morin E."/>
            <person name="Drula E."/>
            <person name="Courty P.E."/>
            <person name="Kohler A."/>
            <person name="Kuo A."/>
            <person name="LaButti K."/>
            <person name="Pangilinan J."/>
            <person name="Lipzen A."/>
            <person name="Riley R."/>
            <person name="Andreopoulos W."/>
            <person name="He G."/>
            <person name="Johnson J."/>
            <person name="Nolan M."/>
            <person name="Tritt A."/>
            <person name="Barry K.W."/>
            <person name="Grigoriev I.V."/>
            <person name="Nagy L.G."/>
            <person name="Hibbett D."/>
            <person name="Henrissat B."/>
            <person name="Matheny P.B."/>
            <person name="Labbe J."/>
            <person name="Martin F.M."/>
        </authorList>
    </citation>
    <scope>NUCLEOTIDE SEQUENCE</scope>
    <source>
        <strain evidence="1">HHB10654</strain>
    </source>
</reference>